<evidence type="ECO:0000256" key="1">
    <source>
        <dbReference type="SAM" id="MobiDB-lite"/>
    </source>
</evidence>
<dbReference type="EMBL" id="ML994634">
    <property type="protein sequence ID" value="KAF2185195.1"/>
    <property type="molecule type" value="Genomic_DNA"/>
</dbReference>
<evidence type="ECO:0000313" key="3">
    <source>
        <dbReference type="Proteomes" id="UP000800200"/>
    </source>
</evidence>
<keyword evidence="3" id="KW-1185">Reference proteome</keyword>
<feature type="region of interest" description="Disordered" evidence="1">
    <location>
        <begin position="38"/>
        <end position="60"/>
    </location>
</feature>
<protein>
    <submittedName>
        <fullName evidence="2">Uncharacterized protein</fullName>
    </submittedName>
</protein>
<dbReference type="Proteomes" id="UP000800200">
    <property type="component" value="Unassembled WGS sequence"/>
</dbReference>
<name>A0A6A6E2G3_9PEZI</name>
<accession>A0A6A6E2G3</accession>
<sequence length="145" mass="16244">MKSSIRAKIFKKSATLSGFERAGLHPYNPFIILQRLPQPRSCDPHTPSPVKVPKAPPTPHTARRTIIQAFKLSVRVKHNKPIHAHVLHKFLKGATAQRAAGAKAKEDLRDIFKAVNERQARQKPDRRVVQSGGTIYRFRGLGICS</sequence>
<evidence type="ECO:0000313" key="2">
    <source>
        <dbReference type="EMBL" id="KAF2185195.1"/>
    </source>
</evidence>
<proteinExistence type="predicted"/>
<dbReference type="AlphaFoldDB" id="A0A6A6E2G3"/>
<gene>
    <name evidence="2" type="ORF">K469DRAFT_778980</name>
</gene>
<reference evidence="2" key="1">
    <citation type="journal article" date="2020" name="Stud. Mycol.">
        <title>101 Dothideomycetes genomes: a test case for predicting lifestyles and emergence of pathogens.</title>
        <authorList>
            <person name="Haridas S."/>
            <person name="Albert R."/>
            <person name="Binder M."/>
            <person name="Bloem J."/>
            <person name="Labutti K."/>
            <person name="Salamov A."/>
            <person name="Andreopoulos B."/>
            <person name="Baker S."/>
            <person name="Barry K."/>
            <person name="Bills G."/>
            <person name="Bluhm B."/>
            <person name="Cannon C."/>
            <person name="Castanera R."/>
            <person name="Culley D."/>
            <person name="Daum C."/>
            <person name="Ezra D."/>
            <person name="Gonzalez J."/>
            <person name="Henrissat B."/>
            <person name="Kuo A."/>
            <person name="Liang C."/>
            <person name="Lipzen A."/>
            <person name="Lutzoni F."/>
            <person name="Magnuson J."/>
            <person name="Mondo S."/>
            <person name="Nolan M."/>
            <person name="Ohm R."/>
            <person name="Pangilinan J."/>
            <person name="Park H.-J."/>
            <person name="Ramirez L."/>
            <person name="Alfaro M."/>
            <person name="Sun H."/>
            <person name="Tritt A."/>
            <person name="Yoshinaga Y."/>
            <person name="Zwiers L.-H."/>
            <person name="Turgeon B."/>
            <person name="Goodwin S."/>
            <person name="Spatafora J."/>
            <person name="Crous P."/>
            <person name="Grigoriev I."/>
        </authorList>
    </citation>
    <scope>NUCLEOTIDE SEQUENCE</scope>
    <source>
        <strain evidence="2">CBS 207.26</strain>
    </source>
</reference>
<organism evidence="2 3">
    <name type="scientific">Zopfia rhizophila CBS 207.26</name>
    <dbReference type="NCBI Taxonomy" id="1314779"/>
    <lineage>
        <taxon>Eukaryota</taxon>
        <taxon>Fungi</taxon>
        <taxon>Dikarya</taxon>
        <taxon>Ascomycota</taxon>
        <taxon>Pezizomycotina</taxon>
        <taxon>Dothideomycetes</taxon>
        <taxon>Dothideomycetes incertae sedis</taxon>
        <taxon>Zopfiaceae</taxon>
        <taxon>Zopfia</taxon>
    </lineage>
</organism>